<comment type="caution">
    <text evidence="1">The sequence shown here is derived from an EMBL/GenBank/DDBJ whole genome shotgun (WGS) entry which is preliminary data.</text>
</comment>
<evidence type="ECO:0000313" key="2">
    <source>
        <dbReference type="Proteomes" id="UP000805193"/>
    </source>
</evidence>
<proteinExistence type="predicted"/>
<dbReference type="Proteomes" id="UP000805193">
    <property type="component" value="Unassembled WGS sequence"/>
</dbReference>
<feature type="non-terminal residue" evidence="1">
    <location>
        <position position="262"/>
    </location>
</feature>
<evidence type="ECO:0000313" key="1">
    <source>
        <dbReference type="EMBL" id="KAG0416419.1"/>
    </source>
</evidence>
<accession>A0AC60PB80</accession>
<sequence length="262" mass="29667">MLLPLTAGDQHTFDLDKEVERFVERKAKEVIRKIVWWDVHGKQDEVKEGRRKYPPVTATSGPVVYGATRSSAKRPNVVYTQWVHNGQASSSQTSTIERKTEHKKTATWHVEAGFSYSGSVTARASFFIVNIETKHQISLNLKGGYRKEVSDTETFSVNQVITVPPMKSVKIDWIITDAVQEVPWTSTVTLTGHIAVKYKEKLEGGFLWYYNLFNLQDSRLKHAGNDTYLYTAKGTFTAVKAHEAHLRVTEHDYQAYGGRSSA</sequence>
<reference evidence="1 2" key="1">
    <citation type="journal article" date="2020" name="Cell">
        <title>Large-Scale Comparative Analyses of Tick Genomes Elucidate Their Genetic Diversity and Vector Capacities.</title>
        <authorList>
            <consortium name="Tick Genome and Microbiome Consortium (TIGMIC)"/>
            <person name="Jia N."/>
            <person name="Wang J."/>
            <person name="Shi W."/>
            <person name="Du L."/>
            <person name="Sun Y."/>
            <person name="Zhan W."/>
            <person name="Jiang J.F."/>
            <person name="Wang Q."/>
            <person name="Zhang B."/>
            <person name="Ji P."/>
            <person name="Bell-Sakyi L."/>
            <person name="Cui X.M."/>
            <person name="Yuan T.T."/>
            <person name="Jiang B.G."/>
            <person name="Yang W.F."/>
            <person name="Lam T.T."/>
            <person name="Chang Q.C."/>
            <person name="Ding S.J."/>
            <person name="Wang X.J."/>
            <person name="Zhu J.G."/>
            <person name="Ruan X.D."/>
            <person name="Zhao L."/>
            <person name="Wei J.T."/>
            <person name="Ye R.Z."/>
            <person name="Que T.C."/>
            <person name="Du C.H."/>
            <person name="Zhou Y.H."/>
            <person name="Cheng J.X."/>
            <person name="Dai P.F."/>
            <person name="Guo W.B."/>
            <person name="Han X.H."/>
            <person name="Huang E.J."/>
            <person name="Li L.F."/>
            <person name="Wei W."/>
            <person name="Gao Y.C."/>
            <person name="Liu J.Z."/>
            <person name="Shao H.Z."/>
            <person name="Wang X."/>
            <person name="Wang C.C."/>
            <person name="Yang T.C."/>
            <person name="Huo Q.B."/>
            <person name="Li W."/>
            <person name="Chen H.Y."/>
            <person name="Chen S.E."/>
            <person name="Zhou L.G."/>
            <person name="Ni X.B."/>
            <person name="Tian J.H."/>
            <person name="Sheng Y."/>
            <person name="Liu T."/>
            <person name="Pan Y.S."/>
            <person name="Xia L.Y."/>
            <person name="Li J."/>
            <person name="Zhao F."/>
            <person name="Cao W.C."/>
        </authorList>
    </citation>
    <scope>NUCLEOTIDE SEQUENCE [LARGE SCALE GENOMIC DNA]</scope>
    <source>
        <strain evidence="1">Iper-2018</strain>
    </source>
</reference>
<gene>
    <name evidence="1" type="ORF">HPB47_006433</name>
</gene>
<protein>
    <submittedName>
        <fullName evidence="1">Uncharacterized protein</fullName>
    </submittedName>
</protein>
<name>A0AC60PB80_IXOPE</name>
<organism evidence="1 2">
    <name type="scientific">Ixodes persulcatus</name>
    <name type="common">Taiga tick</name>
    <dbReference type="NCBI Taxonomy" id="34615"/>
    <lineage>
        <taxon>Eukaryota</taxon>
        <taxon>Metazoa</taxon>
        <taxon>Ecdysozoa</taxon>
        <taxon>Arthropoda</taxon>
        <taxon>Chelicerata</taxon>
        <taxon>Arachnida</taxon>
        <taxon>Acari</taxon>
        <taxon>Parasitiformes</taxon>
        <taxon>Ixodida</taxon>
        <taxon>Ixodoidea</taxon>
        <taxon>Ixodidae</taxon>
        <taxon>Ixodinae</taxon>
        <taxon>Ixodes</taxon>
    </lineage>
</organism>
<keyword evidence="2" id="KW-1185">Reference proteome</keyword>
<dbReference type="EMBL" id="JABSTQ010010954">
    <property type="protein sequence ID" value="KAG0416419.1"/>
    <property type="molecule type" value="Genomic_DNA"/>
</dbReference>